<comment type="similarity">
    <text evidence="1">Belongs to the LysR transcriptional regulatory family.</text>
</comment>
<reference evidence="6 7" key="1">
    <citation type="submission" date="2020-07" db="EMBL/GenBank/DDBJ databases">
        <title>Sequencing the genomes of 1000 actinobacteria strains.</title>
        <authorList>
            <person name="Klenk H.-P."/>
        </authorList>
    </citation>
    <scope>NUCLEOTIDE SEQUENCE [LARGE SCALE GENOMIC DNA]</scope>
    <source>
        <strain evidence="6 7">DSM 24552</strain>
    </source>
</reference>
<comment type="caution">
    <text evidence="6">The sequence shown here is derived from an EMBL/GenBank/DDBJ whole genome shotgun (WGS) entry which is preliminary data.</text>
</comment>
<dbReference type="PROSITE" id="PS50931">
    <property type="entry name" value="HTH_LYSR"/>
    <property type="match status" value="1"/>
</dbReference>
<keyword evidence="7" id="KW-1185">Reference proteome</keyword>
<dbReference type="InterPro" id="IPR000847">
    <property type="entry name" value="LysR_HTH_N"/>
</dbReference>
<dbReference type="SUPFAM" id="SSF46785">
    <property type="entry name" value="Winged helix' DNA-binding domain"/>
    <property type="match status" value="1"/>
</dbReference>
<dbReference type="RefSeq" id="WP_343049056.1">
    <property type="nucleotide sequence ID" value="NZ_JACCAC010000001.1"/>
</dbReference>
<evidence type="ECO:0000256" key="3">
    <source>
        <dbReference type="ARBA" id="ARBA00023125"/>
    </source>
</evidence>
<dbReference type="GO" id="GO:0032993">
    <property type="term" value="C:protein-DNA complex"/>
    <property type="evidence" value="ECO:0007669"/>
    <property type="project" value="TreeGrafter"/>
</dbReference>
<evidence type="ECO:0000256" key="4">
    <source>
        <dbReference type="ARBA" id="ARBA00023163"/>
    </source>
</evidence>
<dbReference type="InterPro" id="IPR005119">
    <property type="entry name" value="LysR_subst-bd"/>
</dbReference>
<dbReference type="SUPFAM" id="SSF53850">
    <property type="entry name" value="Periplasmic binding protein-like II"/>
    <property type="match status" value="1"/>
</dbReference>
<protein>
    <submittedName>
        <fullName evidence="6">DNA-binding transcriptional LysR family regulator</fullName>
    </submittedName>
</protein>
<accession>A0A7Y9UJK6</accession>
<name>A0A7Y9UJK6_9ACTN</name>
<evidence type="ECO:0000256" key="1">
    <source>
        <dbReference type="ARBA" id="ARBA00009437"/>
    </source>
</evidence>
<evidence type="ECO:0000313" key="7">
    <source>
        <dbReference type="Proteomes" id="UP000544110"/>
    </source>
</evidence>
<dbReference type="EMBL" id="JACCAC010000001">
    <property type="protein sequence ID" value="NYG54343.1"/>
    <property type="molecule type" value="Genomic_DNA"/>
</dbReference>
<dbReference type="AlphaFoldDB" id="A0A7Y9UJK6"/>
<dbReference type="Pfam" id="PF00126">
    <property type="entry name" value="HTH_1"/>
    <property type="match status" value="1"/>
</dbReference>
<dbReference type="InterPro" id="IPR036390">
    <property type="entry name" value="WH_DNA-bd_sf"/>
</dbReference>
<dbReference type="Proteomes" id="UP000544110">
    <property type="component" value="Unassembled WGS sequence"/>
</dbReference>
<dbReference type="GO" id="GO:0003700">
    <property type="term" value="F:DNA-binding transcription factor activity"/>
    <property type="evidence" value="ECO:0007669"/>
    <property type="project" value="InterPro"/>
</dbReference>
<keyword evidence="4" id="KW-0804">Transcription</keyword>
<dbReference type="InterPro" id="IPR036388">
    <property type="entry name" value="WH-like_DNA-bd_sf"/>
</dbReference>
<keyword evidence="3 6" id="KW-0238">DNA-binding</keyword>
<organism evidence="6 7">
    <name type="scientific">Nocardioides perillae</name>
    <dbReference type="NCBI Taxonomy" id="1119534"/>
    <lineage>
        <taxon>Bacteria</taxon>
        <taxon>Bacillati</taxon>
        <taxon>Actinomycetota</taxon>
        <taxon>Actinomycetes</taxon>
        <taxon>Propionibacteriales</taxon>
        <taxon>Nocardioidaceae</taxon>
        <taxon>Nocardioides</taxon>
    </lineage>
</organism>
<dbReference type="Gene3D" id="3.40.190.10">
    <property type="entry name" value="Periplasmic binding protein-like II"/>
    <property type="match status" value="2"/>
</dbReference>
<dbReference type="Pfam" id="PF03466">
    <property type="entry name" value="LysR_substrate"/>
    <property type="match status" value="1"/>
</dbReference>
<evidence type="ECO:0000256" key="2">
    <source>
        <dbReference type="ARBA" id="ARBA00023015"/>
    </source>
</evidence>
<evidence type="ECO:0000313" key="6">
    <source>
        <dbReference type="EMBL" id="NYG54343.1"/>
    </source>
</evidence>
<dbReference type="GO" id="GO:0003677">
    <property type="term" value="F:DNA binding"/>
    <property type="evidence" value="ECO:0007669"/>
    <property type="project" value="UniProtKB-KW"/>
</dbReference>
<dbReference type="PANTHER" id="PTHR30346">
    <property type="entry name" value="TRANSCRIPTIONAL DUAL REGULATOR HCAR-RELATED"/>
    <property type="match status" value="1"/>
</dbReference>
<keyword evidence="2" id="KW-0805">Transcription regulation</keyword>
<evidence type="ECO:0000259" key="5">
    <source>
        <dbReference type="PROSITE" id="PS50931"/>
    </source>
</evidence>
<proteinExistence type="inferred from homology"/>
<dbReference type="Gene3D" id="1.10.10.10">
    <property type="entry name" value="Winged helix-like DNA-binding domain superfamily/Winged helix DNA-binding domain"/>
    <property type="match status" value="1"/>
</dbReference>
<gene>
    <name evidence="6" type="ORF">BJ989_000647</name>
</gene>
<sequence length="326" mass="34469">MGGEEASVLDVRRLRLLRELALRGTLADVAAALHQSPSAVSQQLAQLEREAGVELLRKAGRRVQLTPEAEILVEHTVAVLERLEQAESDLASAQREVVGPVRLAVFQSAALALLPATLRMLGEDHPRLRVTVTQREPETALLETSARDFDLVVAEQYPGHAAPWHPGLDREPLTGDRIRLALPPTGGGTGSAAAWDAVGSLPDAARSPWVMEPHGAASRHFAEQMCRRAGFEPDVRFETADLQAHVALVASGNAVALLPDLVWVGRGDPGVRLLDLPGDPERSVFTAARRTTTDRPSVRAVRAALARAVVEAGAGPGVGPGGGGAG</sequence>
<feature type="domain" description="HTH lysR-type" evidence="5">
    <location>
        <begin position="9"/>
        <end position="66"/>
    </location>
</feature>
<dbReference type="PANTHER" id="PTHR30346:SF29">
    <property type="entry name" value="LYSR SUBSTRATE-BINDING"/>
    <property type="match status" value="1"/>
</dbReference>